<accession>A0A251VP24</accession>
<gene>
    <name evidence="1" type="ORF">HannXRQ_Chr01g0017531</name>
</gene>
<name>A0A251VP24_HELAN</name>
<dbReference type="Proteomes" id="UP000215914">
    <property type="component" value="Chromosome 1"/>
</dbReference>
<evidence type="ECO:0000313" key="1">
    <source>
        <dbReference type="EMBL" id="OTG37318.1"/>
    </source>
</evidence>
<sequence length="74" mass="8394">MVCVSSKPSPLSHLHRRRRYPISCLRYLSIPGFLSSRLHKNCRQEIDNGSLQVLMAGFVLSFCGCLQEMDYGCS</sequence>
<organism evidence="1 2">
    <name type="scientific">Helianthus annuus</name>
    <name type="common">Common sunflower</name>
    <dbReference type="NCBI Taxonomy" id="4232"/>
    <lineage>
        <taxon>Eukaryota</taxon>
        <taxon>Viridiplantae</taxon>
        <taxon>Streptophyta</taxon>
        <taxon>Embryophyta</taxon>
        <taxon>Tracheophyta</taxon>
        <taxon>Spermatophyta</taxon>
        <taxon>Magnoliopsida</taxon>
        <taxon>eudicotyledons</taxon>
        <taxon>Gunneridae</taxon>
        <taxon>Pentapetalae</taxon>
        <taxon>asterids</taxon>
        <taxon>campanulids</taxon>
        <taxon>Asterales</taxon>
        <taxon>Asteraceae</taxon>
        <taxon>Asteroideae</taxon>
        <taxon>Heliantheae alliance</taxon>
        <taxon>Heliantheae</taxon>
        <taxon>Helianthus</taxon>
    </lineage>
</organism>
<dbReference type="EMBL" id="CM007890">
    <property type="protein sequence ID" value="OTG37318.1"/>
    <property type="molecule type" value="Genomic_DNA"/>
</dbReference>
<dbReference type="AlphaFoldDB" id="A0A251VP24"/>
<evidence type="ECO:0000313" key="2">
    <source>
        <dbReference type="Proteomes" id="UP000215914"/>
    </source>
</evidence>
<dbReference type="InParanoid" id="A0A251VP24"/>
<proteinExistence type="predicted"/>
<keyword evidence="2" id="KW-1185">Reference proteome</keyword>
<reference evidence="2" key="1">
    <citation type="journal article" date="2017" name="Nature">
        <title>The sunflower genome provides insights into oil metabolism, flowering and Asterid evolution.</title>
        <authorList>
            <person name="Badouin H."/>
            <person name="Gouzy J."/>
            <person name="Grassa C.J."/>
            <person name="Murat F."/>
            <person name="Staton S.E."/>
            <person name="Cottret L."/>
            <person name="Lelandais-Briere C."/>
            <person name="Owens G.L."/>
            <person name="Carrere S."/>
            <person name="Mayjonade B."/>
            <person name="Legrand L."/>
            <person name="Gill N."/>
            <person name="Kane N.C."/>
            <person name="Bowers J.E."/>
            <person name="Hubner S."/>
            <person name="Bellec A."/>
            <person name="Berard A."/>
            <person name="Berges H."/>
            <person name="Blanchet N."/>
            <person name="Boniface M.C."/>
            <person name="Brunel D."/>
            <person name="Catrice O."/>
            <person name="Chaidir N."/>
            <person name="Claudel C."/>
            <person name="Donnadieu C."/>
            <person name="Faraut T."/>
            <person name="Fievet G."/>
            <person name="Helmstetter N."/>
            <person name="King M."/>
            <person name="Knapp S.J."/>
            <person name="Lai Z."/>
            <person name="Le Paslier M.C."/>
            <person name="Lippi Y."/>
            <person name="Lorenzon L."/>
            <person name="Mandel J.R."/>
            <person name="Marage G."/>
            <person name="Marchand G."/>
            <person name="Marquand E."/>
            <person name="Bret-Mestries E."/>
            <person name="Morien E."/>
            <person name="Nambeesan S."/>
            <person name="Nguyen T."/>
            <person name="Pegot-Espagnet P."/>
            <person name="Pouilly N."/>
            <person name="Raftis F."/>
            <person name="Sallet E."/>
            <person name="Schiex T."/>
            <person name="Thomas J."/>
            <person name="Vandecasteele C."/>
            <person name="Vares D."/>
            <person name="Vear F."/>
            <person name="Vautrin S."/>
            <person name="Crespi M."/>
            <person name="Mangin B."/>
            <person name="Burke J.M."/>
            <person name="Salse J."/>
            <person name="Munos S."/>
            <person name="Vincourt P."/>
            <person name="Rieseberg L.H."/>
            <person name="Langlade N.B."/>
        </authorList>
    </citation>
    <scope>NUCLEOTIDE SEQUENCE [LARGE SCALE GENOMIC DNA]</scope>
    <source>
        <strain evidence="2">cv. SF193</strain>
    </source>
</reference>
<protein>
    <submittedName>
        <fullName evidence="1">Uncharacterized protein</fullName>
    </submittedName>
</protein>